<dbReference type="Pfam" id="PF01261">
    <property type="entry name" value="AP_endonuc_2"/>
    <property type="match status" value="1"/>
</dbReference>
<dbReference type="SUPFAM" id="SSF51658">
    <property type="entry name" value="Xylose isomerase-like"/>
    <property type="match status" value="1"/>
</dbReference>
<name>A0A9D1GPY6_9MOLU</name>
<comment type="caution">
    <text evidence="2">The sequence shown here is derived from an EMBL/GenBank/DDBJ whole genome shotgun (WGS) entry which is preliminary data.</text>
</comment>
<dbReference type="InterPro" id="IPR036237">
    <property type="entry name" value="Xyl_isomerase-like_sf"/>
</dbReference>
<dbReference type="PANTHER" id="PTHR12110">
    <property type="entry name" value="HYDROXYPYRUVATE ISOMERASE"/>
    <property type="match status" value="1"/>
</dbReference>
<reference evidence="2" key="1">
    <citation type="submission" date="2020-10" db="EMBL/GenBank/DDBJ databases">
        <authorList>
            <person name="Gilroy R."/>
        </authorList>
    </citation>
    <scope>NUCLEOTIDE SEQUENCE</scope>
    <source>
        <strain evidence="2">ChiW17-6978</strain>
    </source>
</reference>
<reference evidence="2" key="2">
    <citation type="journal article" date="2021" name="PeerJ">
        <title>Extensive microbial diversity within the chicken gut microbiome revealed by metagenomics and culture.</title>
        <authorList>
            <person name="Gilroy R."/>
            <person name="Ravi A."/>
            <person name="Getino M."/>
            <person name="Pursley I."/>
            <person name="Horton D.L."/>
            <person name="Alikhan N.F."/>
            <person name="Baker D."/>
            <person name="Gharbi K."/>
            <person name="Hall N."/>
            <person name="Watson M."/>
            <person name="Adriaenssens E.M."/>
            <person name="Foster-Nyarko E."/>
            <person name="Jarju S."/>
            <person name="Secka A."/>
            <person name="Antonio M."/>
            <person name="Oren A."/>
            <person name="Chaudhuri R.R."/>
            <person name="La Ragione R."/>
            <person name="Hildebrand F."/>
            <person name="Pallen M.J."/>
        </authorList>
    </citation>
    <scope>NUCLEOTIDE SEQUENCE</scope>
    <source>
        <strain evidence="2">ChiW17-6978</strain>
    </source>
</reference>
<keyword evidence="2" id="KW-0413">Isomerase</keyword>
<protein>
    <submittedName>
        <fullName evidence="2">Sugar phosphate isomerase/epimerase</fullName>
    </submittedName>
</protein>
<dbReference type="AlphaFoldDB" id="A0A9D1GPY6"/>
<dbReference type="PANTHER" id="PTHR12110:SF21">
    <property type="entry name" value="XYLOSE ISOMERASE-LIKE TIM BARREL DOMAIN-CONTAINING PROTEIN"/>
    <property type="match status" value="1"/>
</dbReference>
<evidence type="ECO:0000313" key="3">
    <source>
        <dbReference type="Proteomes" id="UP000886758"/>
    </source>
</evidence>
<dbReference type="InterPro" id="IPR050312">
    <property type="entry name" value="IolE/XylAMocC-like"/>
</dbReference>
<feature type="domain" description="Xylose isomerase-like TIM barrel" evidence="1">
    <location>
        <begin position="20"/>
        <end position="274"/>
    </location>
</feature>
<sequence>MKIGVRVHDFGKSNPKRLAELAKEVGFSGVQLVLNKAIEHETGLPGTLSLEKAEAISQAFSEQGLSIYMLGAYFNPVHSNSDLVLTNIAKFKEHLQYASAFKAGYVGSETGSYNDDKWTYHPMNRTEEAYQRVKTVFNELAVYAKTVGAKIALEGAYGHCMYEPSLLKRLVDEIDNGTVFVTVDLYNYLSSDNYLRYKEIFEDCLECFKGKIVIFHLKDCVVENGVLKQVAIGKGMFDYDYLLGRIQATNPDAVLIFEGSKPEDMKESFDFIQSKIQKENI</sequence>
<gene>
    <name evidence="2" type="ORF">IAD46_01940</name>
</gene>
<organism evidence="2 3">
    <name type="scientific">Candidatus Pelethenecus faecipullorum</name>
    <dbReference type="NCBI Taxonomy" id="2840900"/>
    <lineage>
        <taxon>Bacteria</taxon>
        <taxon>Bacillati</taxon>
        <taxon>Mycoplasmatota</taxon>
        <taxon>Mollicutes</taxon>
        <taxon>Candidatus Pelethenecus</taxon>
    </lineage>
</organism>
<accession>A0A9D1GPY6</accession>
<evidence type="ECO:0000313" key="2">
    <source>
        <dbReference type="EMBL" id="HIT49767.1"/>
    </source>
</evidence>
<dbReference type="EMBL" id="DVLF01000063">
    <property type="protein sequence ID" value="HIT49767.1"/>
    <property type="molecule type" value="Genomic_DNA"/>
</dbReference>
<proteinExistence type="predicted"/>
<dbReference type="InterPro" id="IPR013022">
    <property type="entry name" value="Xyl_isomerase-like_TIM-brl"/>
</dbReference>
<evidence type="ECO:0000259" key="1">
    <source>
        <dbReference type="Pfam" id="PF01261"/>
    </source>
</evidence>
<dbReference type="Proteomes" id="UP000886758">
    <property type="component" value="Unassembled WGS sequence"/>
</dbReference>
<dbReference type="Gene3D" id="3.20.20.150">
    <property type="entry name" value="Divalent-metal-dependent TIM barrel enzymes"/>
    <property type="match status" value="1"/>
</dbReference>
<dbReference type="GO" id="GO:0016853">
    <property type="term" value="F:isomerase activity"/>
    <property type="evidence" value="ECO:0007669"/>
    <property type="project" value="UniProtKB-KW"/>
</dbReference>